<evidence type="ECO:0000256" key="2">
    <source>
        <dbReference type="SAM" id="SignalP"/>
    </source>
</evidence>
<accession>A0ABT1A7Y4</accession>
<dbReference type="Pfam" id="PF03640">
    <property type="entry name" value="Lipoprotein_15"/>
    <property type="match status" value="1"/>
</dbReference>
<evidence type="ECO:0000313" key="4">
    <source>
        <dbReference type="Proteomes" id="UP001165283"/>
    </source>
</evidence>
<reference evidence="3" key="1">
    <citation type="submission" date="2021-04" db="EMBL/GenBank/DDBJ databases">
        <title>Pseudonocardia sp. nov., isolated from sandy soil of mangrove forest.</title>
        <authorList>
            <person name="Zan Z."/>
            <person name="Huang R."/>
            <person name="Liu W."/>
        </authorList>
    </citation>
    <scope>NUCLEOTIDE SEQUENCE</scope>
    <source>
        <strain evidence="3">S2-4</strain>
    </source>
</reference>
<organism evidence="3 4">
    <name type="scientific">Pseudonocardia humida</name>
    <dbReference type="NCBI Taxonomy" id="2800819"/>
    <lineage>
        <taxon>Bacteria</taxon>
        <taxon>Bacillati</taxon>
        <taxon>Actinomycetota</taxon>
        <taxon>Actinomycetes</taxon>
        <taxon>Pseudonocardiales</taxon>
        <taxon>Pseudonocardiaceae</taxon>
        <taxon>Pseudonocardia</taxon>
    </lineage>
</organism>
<gene>
    <name evidence="3" type="ORF">KDL28_29155</name>
</gene>
<feature type="chain" id="PRO_5045995507" description="Lipoprotein with Yx(FWY)xxD motif" evidence="2">
    <location>
        <begin position="26"/>
        <end position="161"/>
    </location>
</feature>
<dbReference type="PROSITE" id="PS51257">
    <property type="entry name" value="PROKAR_LIPOPROTEIN"/>
    <property type="match status" value="1"/>
</dbReference>
<keyword evidence="2" id="KW-0732">Signal</keyword>
<evidence type="ECO:0000313" key="3">
    <source>
        <dbReference type="EMBL" id="MCO1659146.1"/>
    </source>
</evidence>
<comment type="caution">
    <text evidence="3">The sequence shown here is derived from an EMBL/GenBank/DDBJ whole genome shotgun (WGS) entry which is preliminary data.</text>
</comment>
<dbReference type="Proteomes" id="UP001165283">
    <property type="component" value="Unassembled WGS sequence"/>
</dbReference>
<proteinExistence type="predicted"/>
<evidence type="ECO:0000256" key="1">
    <source>
        <dbReference type="SAM" id="MobiDB-lite"/>
    </source>
</evidence>
<feature type="region of interest" description="Disordered" evidence="1">
    <location>
        <begin position="141"/>
        <end position="161"/>
    </location>
</feature>
<name>A0ABT1A7Y4_9PSEU</name>
<feature type="signal peptide" evidence="2">
    <location>
        <begin position="1"/>
        <end position="25"/>
    </location>
</feature>
<keyword evidence="4" id="KW-1185">Reference proteome</keyword>
<dbReference type="EMBL" id="JAGSOV010000062">
    <property type="protein sequence ID" value="MCO1659146.1"/>
    <property type="molecule type" value="Genomic_DNA"/>
</dbReference>
<protein>
    <recommendedName>
        <fullName evidence="5">Lipoprotein with Yx(FWY)xxD motif</fullName>
    </recommendedName>
</protein>
<dbReference type="RefSeq" id="WP_252443817.1">
    <property type="nucleotide sequence ID" value="NZ_JAGSOV010000062.1"/>
</dbReference>
<evidence type="ECO:0008006" key="5">
    <source>
        <dbReference type="Google" id="ProtNLM"/>
    </source>
</evidence>
<sequence>MSRAPVLAAVAAIAALALTSCSSEGDGVYSGGGNGQAPVLSAPKGVYLSSNSTGQLGTTVIDAVGFTVYRSDKDSADPPTSNCADACTQTWKPMVYEEPVVLEGVQQGDVGRITRADGVEQVTLGGWPVYTKVGEQTGATTGHGQDGWFAVQPDGDKAAKS</sequence>
<dbReference type="PANTHER" id="PTHR39335">
    <property type="entry name" value="BLL4220 PROTEIN"/>
    <property type="match status" value="1"/>
</dbReference>
<dbReference type="InterPro" id="IPR005297">
    <property type="entry name" value="Lipoprotein_repeat"/>
</dbReference>
<dbReference type="PANTHER" id="PTHR39335:SF1">
    <property type="entry name" value="BLL4220 PROTEIN"/>
    <property type="match status" value="1"/>
</dbReference>